<keyword evidence="13" id="KW-1185">Reference proteome</keyword>
<comment type="catalytic activity">
    <reaction evidence="7">
        <text>arsenate + [thioredoxin]-dithiol + H(+) = arsenite + [thioredoxin]-disulfide + H2O</text>
        <dbReference type="Rhea" id="RHEA:43848"/>
        <dbReference type="Rhea" id="RHEA-COMP:10698"/>
        <dbReference type="Rhea" id="RHEA-COMP:10700"/>
        <dbReference type="ChEBI" id="CHEBI:15377"/>
        <dbReference type="ChEBI" id="CHEBI:15378"/>
        <dbReference type="ChEBI" id="CHEBI:29242"/>
        <dbReference type="ChEBI" id="CHEBI:29950"/>
        <dbReference type="ChEBI" id="CHEBI:48597"/>
        <dbReference type="ChEBI" id="CHEBI:50058"/>
        <dbReference type="EC" id="1.20.4.4"/>
    </reaction>
</comment>
<evidence type="ECO:0000256" key="4">
    <source>
        <dbReference type="ARBA" id="ARBA00023157"/>
    </source>
</evidence>
<dbReference type="InterPro" id="IPR036196">
    <property type="entry name" value="Ptyr_pPase_sf"/>
</dbReference>
<sequence length="249" mass="28278">MSRKRIYFLCTGNSCRSQMAEGWARHLGGDRVEVHSAGVEAHGLNPRAVEVMREVGIDISRHQSKVIDPELLRQADYVITLCGDANDRCPVTPPHVKRLHWGFPDPARATGTEAEVLDKFREVRDAIGDRVRAFLQDELGRGKVVNPTVHFAVKDDLPSILAIYNQGIEDRIATLEQDPKDTAYIEDWFHKHTGRYRVFVAEHGHEVIGWADLHPYSHRCAYAGVGELSIYIHRAWRVDRAWDKHSSAN</sequence>
<dbReference type="PANTHER" id="PTHR43428:SF1">
    <property type="entry name" value="ARSENATE REDUCTASE"/>
    <property type="match status" value="1"/>
</dbReference>
<gene>
    <name evidence="12" type="ORF">SAMN05421543_104181</name>
</gene>
<proteinExistence type="inferred from homology"/>
<name>A0A1I7HGJ8_9BACL</name>
<feature type="domain" description="Rhodanese" evidence="11">
    <location>
        <begin position="4"/>
        <end position="51"/>
    </location>
</feature>
<dbReference type="PROSITE" id="PS50206">
    <property type="entry name" value="RHODANESE_3"/>
    <property type="match status" value="1"/>
</dbReference>
<dbReference type="InterPro" id="IPR001763">
    <property type="entry name" value="Rhodanese-like_dom"/>
</dbReference>
<dbReference type="InterPro" id="IPR023485">
    <property type="entry name" value="Ptyr_pPase"/>
</dbReference>
<dbReference type="EMBL" id="FPBV01000004">
    <property type="protein sequence ID" value="SFU59752.1"/>
    <property type="molecule type" value="Genomic_DNA"/>
</dbReference>
<dbReference type="AlphaFoldDB" id="A0A1I7HGJ8"/>
<evidence type="ECO:0000256" key="9">
    <source>
        <dbReference type="ARBA" id="ARBA00066655"/>
    </source>
</evidence>
<evidence type="ECO:0000256" key="1">
    <source>
        <dbReference type="ARBA" id="ARBA00022490"/>
    </source>
</evidence>
<dbReference type="FunFam" id="3.40.50.2300:FF:000237">
    <property type="entry name" value="Arsenate reductase"/>
    <property type="match status" value="1"/>
</dbReference>
<evidence type="ECO:0000256" key="3">
    <source>
        <dbReference type="ARBA" id="ARBA00023002"/>
    </source>
</evidence>
<keyword evidence="1" id="KW-0963">Cytoplasm</keyword>
<dbReference type="Gene3D" id="3.40.50.2300">
    <property type="match status" value="1"/>
</dbReference>
<protein>
    <recommendedName>
        <fullName evidence="6 10">Arsenate reductase</fullName>
        <ecNumber evidence="9 10">1.20.4.4</ecNumber>
    </recommendedName>
</protein>
<dbReference type="GO" id="GO:0046685">
    <property type="term" value="P:response to arsenic-containing substance"/>
    <property type="evidence" value="ECO:0007669"/>
    <property type="project" value="UniProtKB-UniRule"/>
</dbReference>
<evidence type="ECO:0000256" key="2">
    <source>
        <dbReference type="ARBA" id="ARBA00022849"/>
    </source>
</evidence>
<keyword evidence="3" id="KW-0560">Oxidoreductase</keyword>
<comment type="similarity">
    <text evidence="8">Belongs to the low molecular weight phosphotyrosine protein phosphatase family. Thioredoxin-coupled ArsC subfamily.</text>
</comment>
<dbReference type="SUPFAM" id="SSF55729">
    <property type="entry name" value="Acyl-CoA N-acyltransferases (Nat)"/>
    <property type="match status" value="1"/>
</dbReference>
<dbReference type="Proteomes" id="UP000183508">
    <property type="component" value="Unassembled WGS sequence"/>
</dbReference>
<dbReference type="PANTHER" id="PTHR43428">
    <property type="entry name" value="ARSENATE REDUCTASE"/>
    <property type="match status" value="1"/>
</dbReference>
<evidence type="ECO:0000256" key="8">
    <source>
        <dbReference type="ARBA" id="ARBA00061528"/>
    </source>
</evidence>
<evidence type="ECO:0000256" key="10">
    <source>
        <dbReference type="NCBIfam" id="TIGR02691"/>
    </source>
</evidence>
<dbReference type="GO" id="GO:0030612">
    <property type="term" value="F:arsenate reductase (thioredoxin) activity"/>
    <property type="evidence" value="ECO:0007669"/>
    <property type="project" value="UniProtKB-UniRule"/>
</dbReference>
<evidence type="ECO:0000259" key="11">
    <source>
        <dbReference type="PROSITE" id="PS50206"/>
    </source>
</evidence>
<dbReference type="EC" id="1.20.4.4" evidence="9 10"/>
<dbReference type="STRING" id="392015.SAMN05421543_104181"/>
<accession>A0A1I7HGJ8</accession>
<evidence type="ECO:0000256" key="7">
    <source>
        <dbReference type="ARBA" id="ARBA00052766"/>
    </source>
</evidence>
<dbReference type="SUPFAM" id="SSF52788">
    <property type="entry name" value="Phosphotyrosine protein phosphatases I"/>
    <property type="match status" value="1"/>
</dbReference>
<keyword evidence="4" id="KW-1015">Disulfide bond</keyword>
<dbReference type="SMART" id="SM00226">
    <property type="entry name" value="LMWPc"/>
    <property type="match status" value="1"/>
</dbReference>
<dbReference type="Gene3D" id="3.40.630.30">
    <property type="match status" value="1"/>
</dbReference>
<organism evidence="12 13">
    <name type="scientific">Alicyclobacillus macrosporangiidus</name>
    <dbReference type="NCBI Taxonomy" id="392015"/>
    <lineage>
        <taxon>Bacteria</taxon>
        <taxon>Bacillati</taxon>
        <taxon>Bacillota</taxon>
        <taxon>Bacilli</taxon>
        <taxon>Bacillales</taxon>
        <taxon>Alicyclobacillaceae</taxon>
        <taxon>Alicyclobacillus</taxon>
    </lineage>
</organism>
<dbReference type="NCBIfam" id="TIGR02691">
    <property type="entry name" value="arsC_pI258_fam"/>
    <property type="match status" value="1"/>
</dbReference>
<reference evidence="13" key="1">
    <citation type="submission" date="2016-10" db="EMBL/GenBank/DDBJ databases">
        <authorList>
            <person name="Varghese N."/>
        </authorList>
    </citation>
    <scope>NUCLEOTIDE SEQUENCE [LARGE SCALE GENOMIC DNA]</scope>
    <source>
        <strain evidence="13">DSM 17980</strain>
    </source>
</reference>
<keyword evidence="5" id="KW-0676">Redox-active center</keyword>
<evidence type="ECO:0000313" key="13">
    <source>
        <dbReference type="Proteomes" id="UP000183508"/>
    </source>
</evidence>
<evidence type="ECO:0000256" key="6">
    <source>
        <dbReference type="ARBA" id="ARBA00039879"/>
    </source>
</evidence>
<evidence type="ECO:0000313" key="12">
    <source>
        <dbReference type="EMBL" id="SFU59752.1"/>
    </source>
</evidence>
<dbReference type="GO" id="GO:0004725">
    <property type="term" value="F:protein tyrosine phosphatase activity"/>
    <property type="evidence" value="ECO:0007669"/>
    <property type="project" value="UniProtKB-UniRule"/>
</dbReference>
<evidence type="ECO:0000256" key="5">
    <source>
        <dbReference type="ARBA" id="ARBA00023284"/>
    </source>
</evidence>
<dbReference type="InterPro" id="IPR016181">
    <property type="entry name" value="Acyl_CoA_acyltransferase"/>
</dbReference>
<keyword evidence="2" id="KW-0059">Arsenical resistance</keyword>
<dbReference type="Pfam" id="PF01451">
    <property type="entry name" value="LMWPc"/>
    <property type="match status" value="1"/>
</dbReference>
<dbReference type="InterPro" id="IPR014064">
    <property type="entry name" value="Arsenate_reductase_ArsC"/>
</dbReference>
<dbReference type="CDD" id="cd16345">
    <property type="entry name" value="LMWP_ArsC"/>
    <property type="match status" value="1"/>
</dbReference>